<dbReference type="SUPFAM" id="SSF52172">
    <property type="entry name" value="CheY-like"/>
    <property type="match status" value="1"/>
</dbReference>
<proteinExistence type="predicted"/>
<evidence type="ECO:0000256" key="2">
    <source>
        <dbReference type="ARBA" id="ARBA00022777"/>
    </source>
</evidence>
<evidence type="ECO:0000256" key="3">
    <source>
        <dbReference type="PROSITE-ProRule" id="PRU00169"/>
    </source>
</evidence>
<evidence type="ECO:0000313" key="6">
    <source>
        <dbReference type="Proteomes" id="UP000199645"/>
    </source>
</evidence>
<dbReference type="SUPFAM" id="SSF55781">
    <property type="entry name" value="GAF domain-like"/>
    <property type="match status" value="1"/>
</dbReference>
<dbReference type="Pfam" id="PF01590">
    <property type="entry name" value="GAF"/>
    <property type="match status" value="1"/>
</dbReference>
<dbReference type="RefSeq" id="WP_093613314.1">
    <property type="nucleotide sequence ID" value="NZ_BOMT01000028.1"/>
</dbReference>
<dbReference type="GO" id="GO:0000160">
    <property type="term" value="P:phosphorelay signal transduction system"/>
    <property type="evidence" value="ECO:0007669"/>
    <property type="project" value="InterPro"/>
</dbReference>
<dbReference type="InterPro" id="IPR011006">
    <property type="entry name" value="CheY-like_superfamily"/>
</dbReference>
<dbReference type="Pfam" id="PF00072">
    <property type="entry name" value="Response_reg"/>
    <property type="match status" value="1"/>
</dbReference>
<dbReference type="InterPro" id="IPR001789">
    <property type="entry name" value="Sig_transdc_resp-reg_receiver"/>
</dbReference>
<keyword evidence="3" id="KW-0597">Phosphoprotein</keyword>
<name>A0A1I2EHD6_9ACTN</name>
<dbReference type="InterPro" id="IPR003018">
    <property type="entry name" value="GAF"/>
</dbReference>
<dbReference type="InterPro" id="IPR029016">
    <property type="entry name" value="GAF-like_dom_sf"/>
</dbReference>
<protein>
    <submittedName>
        <fullName evidence="5">GAF domain-containing protein</fullName>
    </submittedName>
</protein>
<dbReference type="SMART" id="SM00065">
    <property type="entry name" value="GAF"/>
    <property type="match status" value="1"/>
</dbReference>
<dbReference type="EMBL" id="FONV01000004">
    <property type="protein sequence ID" value="SFE92372.1"/>
    <property type="molecule type" value="Genomic_DNA"/>
</dbReference>
<dbReference type="STRING" id="35752.SAMN05421541_104477"/>
<dbReference type="Gene3D" id="3.40.50.2300">
    <property type="match status" value="1"/>
</dbReference>
<keyword evidence="2" id="KW-0418">Kinase</keyword>
<feature type="domain" description="Response regulatory" evidence="4">
    <location>
        <begin position="3"/>
        <end position="114"/>
    </location>
</feature>
<dbReference type="Proteomes" id="UP000199645">
    <property type="component" value="Unassembled WGS sequence"/>
</dbReference>
<dbReference type="OrthoDB" id="9813903at2"/>
<evidence type="ECO:0000259" key="4">
    <source>
        <dbReference type="PROSITE" id="PS50110"/>
    </source>
</evidence>
<gene>
    <name evidence="5" type="ORF">SAMN05421541_104477</name>
</gene>
<dbReference type="Gene3D" id="3.30.450.40">
    <property type="match status" value="1"/>
</dbReference>
<keyword evidence="1" id="KW-0808">Transferase</keyword>
<dbReference type="GO" id="GO:0016301">
    <property type="term" value="F:kinase activity"/>
    <property type="evidence" value="ECO:0007669"/>
    <property type="project" value="UniProtKB-KW"/>
</dbReference>
<reference evidence="5 6" key="1">
    <citation type="submission" date="2016-10" db="EMBL/GenBank/DDBJ databases">
        <authorList>
            <person name="de Groot N.N."/>
        </authorList>
    </citation>
    <scope>NUCLEOTIDE SEQUENCE [LARGE SCALE GENOMIC DNA]</scope>
    <source>
        <strain evidence="5 6">DSM 43019</strain>
    </source>
</reference>
<dbReference type="PROSITE" id="PS50110">
    <property type="entry name" value="RESPONSE_REGULATORY"/>
    <property type="match status" value="1"/>
</dbReference>
<dbReference type="AlphaFoldDB" id="A0A1I2EHD6"/>
<keyword evidence="6" id="KW-1185">Reference proteome</keyword>
<evidence type="ECO:0000313" key="5">
    <source>
        <dbReference type="EMBL" id="SFE92372.1"/>
    </source>
</evidence>
<sequence length="287" mass="30332">MALIVTVENDIEVAGMLAATLSSSGHTVRVADSRQHAMDLVEWQRPDLMILDHRMPRMNGLETARLLRADAGTASMPLLMLAARPPARASEVVDRVMTKPASLRTVTATAHELLRSHRDVVPPTGPHLTSPGRLRAVSRLLDRTDPVAQRMLAALTAELTVLTGARTAAVTLVLSDAVTYVASVGVPGPLAEAGGLPAEWAPCSLVVDRNEAVLITDTHADPANLRNPVVTQLGVRSYAGVPLHDAAGIPVGTLCVLDELPFAFDEGTLKQLATAAANAELLLQTTV</sequence>
<feature type="modified residue" description="4-aspartylphosphate" evidence="3">
    <location>
        <position position="52"/>
    </location>
</feature>
<dbReference type="PANTHER" id="PTHR43102">
    <property type="entry name" value="SLR1143 PROTEIN"/>
    <property type="match status" value="1"/>
</dbReference>
<accession>A0A1I2EHD6</accession>
<organism evidence="5 6">
    <name type="scientific">Actinoplanes philippinensis</name>
    <dbReference type="NCBI Taxonomy" id="35752"/>
    <lineage>
        <taxon>Bacteria</taxon>
        <taxon>Bacillati</taxon>
        <taxon>Actinomycetota</taxon>
        <taxon>Actinomycetes</taxon>
        <taxon>Micromonosporales</taxon>
        <taxon>Micromonosporaceae</taxon>
        <taxon>Actinoplanes</taxon>
    </lineage>
</organism>
<dbReference type="PANTHER" id="PTHR43102:SF2">
    <property type="entry name" value="GAF DOMAIN-CONTAINING PROTEIN"/>
    <property type="match status" value="1"/>
</dbReference>
<dbReference type="SMART" id="SM00448">
    <property type="entry name" value="REC"/>
    <property type="match status" value="1"/>
</dbReference>
<evidence type="ECO:0000256" key="1">
    <source>
        <dbReference type="ARBA" id="ARBA00022679"/>
    </source>
</evidence>